<dbReference type="InterPro" id="IPR035965">
    <property type="entry name" value="PAS-like_dom_sf"/>
</dbReference>
<dbReference type="Proteomes" id="UP000460298">
    <property type="component" value="Unassembled WGS sequence"/>
</dbReference>
<gene>
    <name evidence="6" type="ORF">F9K24_21925</name>
</gene>
<feature type="domain" description="GGDEF" evidence="5">
    <location>
        <begin position="611"/>
        <end position="749"/>
    </location>
</feature>
<dbReference type="SUPFAM" id="SSF55785">
    <property type="entry name" value="PYP-like sensor domain (PAS domain)"/>
    <property type="match status" value="1"/>
</dbReference>
<organism evidence="6 7">
    <name type="scientific">Leptonema illini</name>
    <dbReference type="NCBI Taxonomy" id="183"/>
    <lineage>
        <taxon>Bacteria</taxon>
        <taxon>Pseudomonadati</taxon>
        <taxon>Spirochaetota</taxon>
        <taxon>Spirochaetia</taxon>
        <taxon>Leptospirales</taxon>
        <taxon>Leptospiraceae</taxon>
        <taxon>Leptonema</taxon>
    </lineage>
</organism>
<dbReference type="InterPro" id="IPR003018">
    <property type="entry name" value="GAF"/>
</dbReference>
<dbReference type="Pfam" id="PF13185">
    <property type="entry name" value="GAF_2"/>
    <property type="match status" value="1"/>
</dbReference>
<accession>A0A833GWT8</accession>
<feature type="domain" description="PAC" evidence="3">
    <location>
        <begin position="353"/>
        <end position="405"/>
    </location>
</feature>
<dbReference type="Pfam" id="PF00563">
    <property type="entry name" value="EAL"/>
    <property type="match status" value="1"/>
</dbReference>
<dbReference type="PANTHER" id="PTHR44757:SF2">
    <property type="entry name" value="BIOFILM ARCHITECTURE MAINTENANCE PROTEIN MBAA"/>
    <property type="match status" value="1"/>
</dbReference>
<name>A0A833GWT8_9LEPT</name>
<dbReference type="FunFam" id="3.30.70.270:FF:000001">
    <property type="entry name" value="Diguanylate cyclase domain protein"/>
    <property type="match status" value="1"/>
</dbReference>
<feature type="domain" description="PAS" evidence="2">
    <location>
        <begin position="279"/>
        <end position="356"/>
    </location>
</feature>
<dbReference type="SUPFAM" id="SSF55781">
    <property type="entry name" value="GAF domain-like"/>
    <property type="match status" value="1"/>
</dbReference>
<dbReference type="SMART" id="SM00267">
    <property type="entry name" value="GGDEF"/>
    <property type="match status" value="1"/>
</dbReference>
<keyword evidence="1" id="KW-0472">Membrane</keyword>
<dbReference type="Pfam" id="PF00990">
    <property type="entry name" value="GGDEF"/>
    <property type="match status" value="1"/>
</dbReference>
<dbReference type="NCBIfam" id="TIGR00229">
    <property type="entry name" value="sensory_box"/>
    <property type="match status" value="1"/>
</dbReference>
<dbReference type="InterPro" id="IPR000160">
    <property type="entry name" value="GGDEF_dom"/>
</dbReference>
<comment type="caution">
    <text evidence="6">The sequence shown here is derived from an EMBL/GenBank/DDBJ whole genome shotgun (WGS) entry which is preliminary data.</text>
</comment>
<dbReference type="SMART" id="SM00065">
    <property type="entry name" value="GAF"/>
    <property type="match status" value="1"/>
</dbReference>
<dbReference type="CDD" id="cd01949">
    <property type="entry name" value="GGDEF"/>
    <property type="match status" value="1"/>
</dbReference>
<dbReference type="Gene3D" id="3.30.70.270">
    <property type="match status" value="1"/>
</dbReference>
<feature type="transmembrane region" description="Helical" evidence="1">
    <location>
        <begin position="109"/>
        <end position="127"/>
    </location>
</feature>
<dbReference type="PROSITE" id="PS50887">
    <property type="entry name" value="GGDEF"/>
    <property type="match status" value="1"/>
</dbReference>
<dbReference type="SMART" id="SM00091">
    <property type="entry name" value="PAS"/>
    <property type="match status" value="1"/>
</dbReference>
<evidence type="ECO:0000259" key="4">
    <source>
        <dbReference type="PROSITE" id="PS50883"/>
    </source>
</evidence>
<feature type="transmembrane region" description="Helical" evidence="1">
    <location>
        <begin position="12"/>
        <end position="33"/>
    </location>
</feature>
<dbReference type="AlphaFoldDB" id="A0A833GWT8"/>
<dbReference type="InterPro" id="IPR013655">
    <property type="entry name" value="PAS_fold_3"/>
</dbReference>
<protein>
    <submittedName>
        <fullName evidence="6">EAL domain-containing protein</fullName>
    </submittedName>
</protein>
<proteinExistence type="predicted"/>
<dbReference type="Gene3D" id="3.20.20.450">
    <property type="entry name" value="EAL domain"/>
    <property type="match status" value="1"/>
</dbReference>
<feature type="transmembrane region" description="Helical" evidence="1">
    <location>
        <begin position="139"/>
        <end position="157"/>
    </location>
</feature>
<dbReference type="NCBIfam" id="TIGR00254">
    <property type="entry name" value="GGDEF"/>
    <property type="match status" value="1"/>
</dbReference>
<dbReference type="PROSITE" id="PS50113">
    <property type="entry name" value="PAC"/>
    <property type="match status" value="1"/>
</dbReference>
<evidence type="ECO:0000259" key="5">
    <source>
        <dbReference type="PROSITE" id="PS50887"/>
    </source>
</evidence>
<feature type="transmembrane region" description="Helical" evidence="1">
    <location>
        <begin position="219"/>
        <end position="236"/>
    </location>
</feature>
<dbReference type="InterPro" id="IPR001633">
    <property type="entry name" value="EAL_dom"/>
</dbReference>
<evidence type="ECO:0000256" key="1">
    <source>
        <dbReference type="SAM" id="Phobius"/>
    </source>
</evidence>
<dbReference type="Pfam" id="PF08447">
    <property type="entry name" value="PAS_3"/>
    <property type="match status" value="1"/>
</dbReference>
<sequence>MASLLREVRLLLSIPSLFLFVATLVTGAGLLTLQPDRPFFWIPAGLAFSFLFRYGLSMSFAVVLGELSAFLITGHSTLHGLASGLASIVSVLPLVYRPNHLKISREDHMWRRFMLAFLIALPVGTTLRFLTNDVGWIEWYMRVFTGVLFPGLPLLLWSRSSRFSGDAGLWERVAVTTVFLLSLPVVFFDNIVPFLPLPYAYLPAMLVIWIALRMGDFSGAAAMLLLGLAAFPGTALNEGPFANQPASLRIYLAFLAIITFFLTSLIERQTLLLKQQIEQDTLFRLFLERTRDIIYRARRGPNAGLEFMSPSVTEFLGYTPSDFTSNPALLIELIHPEDHEIIARIRSSSEKVQEAEFRIFDRKGHLHWAELRQVTLKDEQGNTVAVEGVVRDITDRKQASNRILHLNGLLHSIRQINQLITRERDREIILKESCNILVQNRGYRVIWIGLPDREAKHIEVAAVAGEGSGYTDGLTITIDGSVTGLGPSGRAWATGKTVLTSNVTSDPAFAPWKDRAARFGIHSSLAIPLVHADVKYGLMNVYTDDSLQFNEEEIGLLGEVAGDIAYSLYNIEREAEIEKLAYYDPLTDLANRRLLLDHLEHEMAFLRRRNRFGALLYLDLDNFKHVNDSYGHDTGDEILREVARRLRARLREEDTVARLGGDEFVILLFDLADSPDEAAKQAQSVAEQVQLTLQPPCIVGQNTFNLTPSIGVTVLPRYDQSPQDVIREADTAMYRTKMEGRNGYRFFHPEMQRMAEFRLSMEQELHRAIQGQEFTLHYQPQVDTEGRTVGLEALLRWQHPTMGTLGPDKYIGIAEETGLIVPLGRQILRMACGQLQIWKAQGFQGTMAVNISARQFRDPYFVKDVQDALAETGVDPGSLLLEITESVFLDNLEESIEKMEDLCATGIRFSVDDFGTGYSSLTYLKRLPLYEIKIDRSFTRDAVSNDFSRAIIRTIVTIAEHLQMTVIAEGVETDDQQKTLIELGCRRFQGYYTGRPVPADQIFAEQKKSDQ</sequence>
<dbReference type="PANTHER" id="PTHR44757">
    <property type="entry name" value="DIGUANYLATE CYCLASE DGCP"/>
    <property type="match status" value="1"/>
</dbReference>
<dbReference type="InterPro" id="IPR035919">
    <property type="entry name" value="EAL_sf"/>
</dbReference>
<feature type="transmembrane region" description="Helical" evidence="1">
    <location>
        <begin position="40"/>
        <end position="65"/>
    </location>
</feature>
<reference evidence="6 7" key="1">
    <citation type="submission" date="2019-10" db="EMBL/GenBank/DDBJ databases">
        <title>Extracellular Electron Transfer in a Candidatus Methanoperedens spp. Enrichment Culture.</title>
        <authorList>
            <person name="Berger S."/>
            <person name="Rangel Shaw D."/>
            <person name="Berben T."/>
            <person name="In 'T Zandt M."/>
            <person name="Frank J."/>
            <person name="Reimann J."/>
            <person name="Jetten M.S.M."/>
            <person name="Welte C.U."/>
        </authorList>
    </citation>
    <scope>NUCLEOTIDE SEQUENCE [LARGE SCALE GENOMIC DNA]</scope>
    <source>
        <strain evidence="6">SB12</strain>
    </source>
</reference>
<feature type="domain" description="EAL" evidence="4">
    <location>
        <begin position="758"/>
        <end position="1010"/>
    </location>
</feature>
<feature type="transmembrane region" description="Helical" evidence="1">
    <location>
        <begin position="248"/>
        <end position="266"/>
    </location>
</feature>
<dbReference type="CDD" id="cd01948">
    <property type="entry name" value="EAL"/>
    <property type="match status" value="1"/>
</dbReference>
<dbReference type="InterPro" id="IPR043128">
    <property type="entry name" value="Rev_trsase/Diguanyl_cyclase"/>
</dbReference>
<dbReference type="PROSITE" id="PS50112">
    <property type="entry name" value="PAS"/>
    <property type="match status" value="1"/>
</dbReference>
<dbReference type="GO" id="GO:0003824">
    <property type="term" value="F:catalytic activity"/>
    <property type="evidence" value="ECO:0007669"/>
    <property type="project" value="UniProtKB-ARBA"/>
</dbReference>
<dbReference type="InterPro" id="IPR000014">
    <property type="entry name" value="PAS"/>
</dbReference>
<dbReference type="CDD" id="cd00130">
    <property type="entry name" value="PAS"/>
    <property type="match status" value="1"/>
</dbReference>
<evidence type="ECO:0000313" key="7">
    <source>
        <dbReference type="Proteomes" id="UP000460298"/>
    </source>
</evidence>
<dbReference type="InterPro" id="IPR029016">
    <property type="entry name" value="GAF-like_dom_sf"/>
</dbReference>
<evidence type="ECO:0000259" key="3">
    <source>
        <dbReference type="PROSITE" id="PS50113"/>
    </source>
</evidence>
<evidence type="ECO:0000259" key="2">
    <source>
        <dbReference type="PROSITE" id="PS50112"/>
    </source>
</evidence>
<dbReference type="SUPFAM" id="SSF55073">
    <property type="entry name" value="Nucleotide cyclase"/>
    <property type="match status" value="1"/>
</dbReference>
<dbReference type="SUPFAM" id="SSF141868">
    <property type="entry name" value="EAL domain-like"/>
    <property type="match status" value="1"/>
</dbReference>
<dbReference type="SMART" id="SM00052">
    <property type="entry name" value="EAL"/>
    <property type="match status" value="1"/>
</dbReference>
<dbReference type="PROSITE" id="PS50883">
    <property type="entry name" value="EAL"/>
    <property type="match status" value="1"/>
</dbReference>
<dbReference type="InterPro" id="IPR052155">
    <property type="entry name" value="Biofilm_reg_signaling"/>
</dbReference>
<feature type="transmembrane region" description="Helical" evidence="1">
    <location>
        <begin position="77"/>
        <end position="97"/>
    </location>
</feature>
<keyword evidence="1" id="KW-1133">Transmembrane helix</keyword>
<dbReference type="InterPro" id="IPR029787">
    <property type="entry name" value="Nucleotide_cyclase"/>
</dbReference>
<dbReference type="InterPro" id="IPR000700">
    <property type="entry name" value="PAS-assoc_C"/>
</dbReference>
<keyword evidence="1" id="KW-0812">Transmembrane</keyword>
<evidence type="ECO:0000313" key="6">
    <source>
        <dbReference type="EMBL" id="KAB2928431.1"/>
    </source>
</evidence>
<dbReference type="Gene3D" id="3.30.450.20">
    <property type="entry name" value="PAS domain"/>
    <property type="match status" value="1"/>
</dbReference>
<dbReference type="EMBL" id="WBUI01000050">
    <property type="protein sequence ID" value="KAB2928431.1"/>
    <property type="molecule type" value="Genomic_DNA"/>
</dbReference>
<dbReference type="Gene3D" id="3.30.450.40">
    <property type="match status" value="1"/>
</dbReference>